<sequence>MMVFYYSNLVYPFTNNNNNNNNNKKLFKLTIFFIPNCCWEAHQSAAPLLYQQHLQKKLPSIWLSPALAVTISPGDSGIFMGSTINAD</sequence>
<dbReference type="AlphaFoldDB" id="A0A6N2M0P4"/>
<organism evidence="1">
    <name type="scientific">Salix viminalis</name>
    <name type="common">Common osier</name>
    <name type="synonym">Basket willow</name>
    <dbReference type="NCBI Taxonomy" id="40686"/>
    <lineage>
        <taxon>Eukaryota</taxon>
        <taxon>Viridiplantae</taxon>
        <taxon>Streptophyta</taxon>
        <taxon>Embryophyta</taxon>
        <taxon>Tracheophyta</taxon>
        <taxon>Spermatophyta</taxon>
        <taxon>Magnoliopsida</taxon>
        <taxon>eudicotyledons</taxon>
        <taxon>Gunneridae</taxon>
        <taxon>Pentapetalae</taxon>
        <taxon>rosids</taxon>
        <taxon>fabids</taxon>
        <taxon>Malpighiales</taxon>
        <taxon>Salicaceae</taxon>
        <taxon>Saliceae</taxon>
        <taxon>Salix</taxon>
    </lineage>
</organism>
<gene>
    <name evidence="1" type="ORF">SVIM_LOCUS293771</name>
</gene>
<reference evidence="1" key="1">
    <citation type="submission" date="2019-03" db="EMBL/GenBank/DDBJ databases">
        <authorList>
            <person name="Mank J."/>
            <person name="Almeida P."/>
        </authorList>
    </citation>
    <scope>NUCLEOTIDE SEQUENCE</scope>
    <source>
        <strain evidence="1">78183</strain>
    </source>
</reference>
<evidence type="ECO:0000313" key="1">
    <source>
        <dbReference type="EMBL" id="VFU46381.1"/>
    </source>
</evidence>
<name>A0A6N2M0P4_SALVM</name>
<proteinExistence type="predicted"/>
<dbReference type="EMBL" id="CAADRP010001641">
    <property type="protein sequence ID" value="VFU46381.1"/>
    <property type="molecule type" value="Genomic_DNA"/>
</dbReference>
<accession>A0A6N2M0P4</accession>
<protein>
    <submittedName>
        <fullName evidence="1">Uncharacterized protein</fullName>
    </submittedName>
</protein>